<feature type="region of interest" description="Disordered" evidence="1">
    <location>
        <begin position="1"/>
        <end position="109"/>
    </location>
</feature>
<dbReference type="PANTHER" id="PTHR31336:SF3">
    <property type="entry name" value="PROTEIN LIN-37 HOMOLOG"/>
    <property type="match status" value="1"/>
</dbReference>
<feature type="compositionally biased region" description="Polar residues" evidence="1">
    <location>
        <begin position="99"/>
        <end position="109"/>
    </location>
</feature>
<dbReference type="EMBL" id="GAKP01006412">
    <property type="protein sequence ID" value="JAC52540.1"/>
    <property type="molecule type" value="Transcribed_RNA"/>
</dbReference>
<protein>
    <submittedName>
        <fullName evidence="2">Protein lin-37-like protein</fullName>
    </submittedName>
</protein>
<dbReference type="Pfam" id="PF15306">
    <property type="entry name" value="LIN37"/>
    <property type="match status" value="1"/>
</dbReference>
<sequence>MKTPPQRRKGQNDIHQARGRFRNVLNDTLAGSDDDDGNASEEDLPHRGRPPKHLANTMQREIQSPRSSRHSSLSPGKYITPTKRRKREERESESIGMENEQSSSVQPTQKIQAESFVMKLFDRSLDLSKYTEQTALYPICRAWMANQPRNPNIRSYRDRRSPSPVERKSNAAELLEQLQRGEIRNVKSMPAPKRTDLPKIPVMNRDISSIKEIDDVVFGSKNLNKDELLDNHLIKWKTLKSSWLKQNSNYQKRYEINHLILQQLFKP</sequence>
<feature type="compositionally biased region" description="Basic and acidic residues" evidence="1">
    <location>
        <begin position="155"/>
        <end position="169"/>
    </location>
</feature>
<evidence type="ECO:0000313" key="2">
    <source>
        <dbReference type="EMBL" id="JAC52540.1"/>
    </source>
</evidence>
<dbReference type="AlphaFoldDB" id="A0A034WEG4"/>
<feature type="region of interest" description="Disordered" evidence="1">
    <location>
        <begin position="149"/>
        <end position="169"/>
    </location>
</feature>
<accession>A0A034WEG4</accession>
<dbReference type="PANTHER" id="PTHR31336">
    <property type="entry name" value="LIN37 HOMOLOG"/>
    <property type="match status" value="1"/>
</dbReference>
<reference evidence="2" key="1">
    <citation type="journal article" date="2014" name="BMC Genomics">
        <title>Characterizing the developmental transcriptome of the oriental fruit fly, Bactrocera dorsalis (Diptera: Tephritidae) through comparative genomic analysis with Drosophila melanogaster utilizing modENCODE datasets.</title>
        <authorList>
            <person name="Geib S.M."/>
            <person name="Calla B."/>
            <person name="Hall B."/>
            <person name="Hou S."/>
            <person name="Manoukis N.C."/>
        </authorList>
    </citation>
    <scope>NUCLEOTIDE SEQUENCE</scope>
    <source>
        <strain evidence="2">Punador</strain>
    </source>
</reference>
<dbReference type="OrthoDB" id="6287771at2759"/>
<dbReference type="GO" id="GO:0000122">
    <property type="term" value="P:negative regulation of transcription by RNA polymerase II"/>
    <property type="evidence" value="ECO:0007669"/>
    <property type="project" value="TreeGrafter"/>
</dbReference>
<evidence type="ECO:0000256" key="1">
    <source>
        <dbReference type="SAM" id="MobiDB-lite"/>
    </source>
</evidence>
<organism evidence="2">
    <name type="scientific">Bactrocera dorsalis</name>
    <name type="common">Oriental fruit fly</name>
    <name type="synonym">Dacus dorsalis</name>
    <dbReference type="NCBI Taxonomy" id="27457"/>
    <lineage>
        <taxon>Eukaryota</taxon>
        <taxon>Metazoa</taxon>
        <taxon>Ecdysozoa</taxon>
        <taxon>Arthropoda</taxon>
        <taxon>Hexapoda</taxon>
        <taxon>Insecta</taxon>
        <taxon>Pterygota</taxon>
        <taxon>Neoptera</taxon>
        <taxon>Endopterygota</taxon>
        <taxon>Diptera</taxon>
        <taxon>Brachycera</taxon>
        <taxon>Muscomorpha</taxon>
        <taxon>Tephritoidea</taxon>
        <taxon>Tephritidae</taxon>
        <taxon>Bactrocera</taxon>
        <taxon>Bactrocera</taxon>
    </lineage>
</organism>
<feature type="compositionally biased region" description="Acidic residues" evidence="1">
    <location>
        <begin position="32"/>
        <end position="42"/>
    </location>
</feature>
<dbReference type="GO" id="GO:0017053">
    <property type="term" value="C:transcription repressor complex"/>
    <property type="evidence" value="ECO:0007669"/>
    <property type="project" value="InterPro"/>
</dbReference>
<proteinExistence type="predicted"/>
<gene>
    <name evidence="2" type="primary">LIN37</name>
</gene>
<dbReference type="GO" id="GO:0031523">
    <property type="term" value="C:Myb complex"/>
    <property type="evidence" value="ECO:0007669"/>
    <property type="project" value="TreeGrafter"/>
</dbReference>
<dbReference type="InterPro" id="IPR028226">
    <property type="entry name" value="LIN37"/>
</dbReference>
<feature type="compositionally biased region" description="Low complexity" evidence="1">
    <location>
        <begin position="64"/>
        <end position="75"/>
    </location>
</feature>
<name>A0A034WEG4_BACDO</name>